<accession>A0ABN8AUY8</accession>
<evidence type="ECO:0000256" key="3">
    <source>
        <dbReference type="ARBA" id="ARBA00022737"/>
    </source>
</evidence>
<comment type="subcellular location">
    <subcellularLocation>
        <location evidence="1">Nucleus</location>
    </subcellularLocation>
</comment>
<dbReference type="PROSITE" id="PS50157">
    <property type="entry name" value="ZINC_FINGER_C2H2_2"/>
    <property type="match status" value="10"/>
</dbReference>
<feature type="compositionally biased region" description="Basic and acidic residues" evidence="8">
    <location>
        <begin position="312"/>
        <end position="328"/>
    </location>
</feature>
<dbReference type="EMBL" id="OU963904">
    <property type="protein sequence ID" value="CAH0398201.1"/>
    <property type="molecule type" value="Genomic_DNA"/>
</dbReference>
<keyword evidence="11" id="KW-1185">Reference proteome</keyword>
<evidence type="ECO:0000256" key="4">
    <source>
        <dbReference type="ARBA" id="ARBA00022771"/>
    </source>
</evidence>
<feature type="compositionally biased region" description="Acidic residues" evidence="8">
    <location>
        <begin position="1010"/>
        <end position="1020"/>
    </location>
</feature>
<evidence type="ECO:0000256" key="8">
    <source>
        <dbReference type="SAM" id="MobiDB-lite"/>
    </source>
</evidence>
<proteinExistence type="predicted"/>
<feature type="domain" description="C2H2-type" evidence="9">
    <location>
        <begin position="758"/>
        <end position="785"/>
    </location>
</feature>
<protein>
    <recommendedName>
        <fullName evidence="9">C2H2-type domain-containing protein</fullName>
    </recommendedName>
</protein>
<dbReference type="InterPro" id="IPR013087">
    <property type="entry name" value="Znf_C2H2_type"/>
</dbReference>
<reference evidence="10" key="1">
    <citation type="submission" date="2021-12" db="EMBL/GenBank/DDBJ databases">
        <authorList>
            <person name="King R."/>
        </authorList>
    </citation>
    <scope>NUCLEOTIDE SEQUENCE</scope>
</reference>
<keyword evidence="2" id="KW-0479">Metal-binding</keyword>
<keyword evidence="3" id="KW-0677">Repeat</keyword>
<feature type="domain" description="C2H2-type" evidence="9">
    <location>
        <begin position="730"/>
        <end position="757"/>
    </location>
</feature>
<feature type="domain" description="C2H2-type" evidence="9">
    <location>
        <begin position="871"/>
        <end position="898"/>
    </location>
</feature>
<dbReference type="PANTHER" id="PTHR24381">
    <property type="entry name" value="ZINC FINGER PROTEIN"/>
    <property type="match status" value="1"/>
</dbReference>
<evidence type="ECO:0000259" key="9">
    <source>
        <dbReference type="PROSITE" id="PS50157"/>
    </source>
</evidence>
<feature type="domain" description="C2H2-type" evidence="9">
    <location>
        <begin position="814"/>
        <end position="841"/>
    </location>
</feature>
<evidence type="ECO:0000313" key="10">
    <source>
        <dbReference type="EMBL" id="CAH0398201.1"/>
    </source>
</evidence>
<feature type="compositionally biased region" description="Acidic residues" evidence="8">
    <location>
        <begin position="987"/>
        <end position="1003"/>
    </location>
</feature>
<keyword evidence="5" id="KW-0862">Zinc</keyword>
<dbReference type="Proteomes" id="UP001153292">
    <property type="component" value="Chromosome 11"/>
</dbReference>
<feature type="domain" description="C2H2-type" evidence="9">
    <location>
        <begin position="786"/>
        <end position="813"/>
    </location>
</feature>
<evidence type="ECO:0000256" key="7">
    <source>
        <dbReference type="PROSITE-ProRule" id="PRU00042"/>
    </source>
</evidence>
<evidence type="ECO:0000256" key="2">
    <source>
        <dbReference type="ARBA" id="ARBA00022723"/>
    </source>
</evidence>
<feature type="region of interest" description="Disordered" evidence="8">
    <location>
        <begin position="303"/>
        <end position="330"/>
    </location>
</feature>
<keyword evidence="4 7" id="KW-0863">Zinc-finger</keyword>
<keyword evidence="6" id="KW-0539">Nucleus</keyword>
<feature type="domain" description="C2H2-type" evidence="9">
    <location>
        <begin position="899"/>
        <end position="922"/>
    </location>
</feature>
<feature type="domain" description="C2H2-type" evidence="9">
    <location>
        <begin position="674"/>
        <end position="701"/>
    </location>
</feature>
<dbReference type="InterPro" id="IPR036236">
    <property type="entry name" value="Znf_C2H2_sf"/>
</dbReference>
<evidence type="ECO:0000256" key="6">
    <source>
        <dbReference type="ARBA" id="ARBA00023242"/>
    </source>
</evidence>
<dbReference type="SUPFAM" id="SSF57667">
    <property type="entry name" value="beta-beta-alpha zinc fingers"/>
    <property type="match status" value="5"/>
</dbReference>
<organism evidence="10 11">
    <name type="scientific">Chilo suppressalis</name>
    <name type="common">Asiatic rice borer moth</name>
    <dbReference type="NCBI Taxonomy" id="168631"/>
    <lineage>
        <taxon>Eukaryota</taxon>
        <taxon>Metazoa</taxon>
        <taxon>Ecdysozoa</taxon>
        <taxon>Arthropoda</taxon>
        <taxon>Hexapoda</taxon>
        <taxon>Insecta</taxon>
        <taxon>Pterygota</taxon>
        <taxon>Neoptera</taxon>
        <taxon>Endopterygota</taxon>
        <taxon>Lepidoptera</taxon>
        <taxon>Glossata</taxon>
        <taxon>Ditrysia</taxon>
        <taxon>Pyraloidea</taxon>
        <taxon>Crambidae</taxon>
        <taxon>Crambinae</taxon>
        <taxon>Chilo</taxon>
    </lineage>
</organism>
<gene>
    <name evidence="10" type="ORF">CHILSU_LOCUS1313</name>
</gene>
<dbReference type="Pfam" id="PF00096">
    <property type="entry name" value="zf-C2H2"/>
    <property type="match status" value="7"/>
</dbReference>
<dbReference type="PANTHER" id="PTHR24381:SF393">
    <property type="entry name" value="CHROMATIN-LINKED ADAPTOR FOR MSL PROTEINS, ISOFORM B"/>
    <property type="match status" value="1"/>
</dbReference>
<feature type="domain" description="C2H2-type" evidence="9">
    <location>
        <begin position="703"/>
        <end position="730"/>
    </location>
</feature>
<dbReference type="Gene3D" id="3.30.160.60">
    <property type="entry name" value="Classic Zinc Finger"/>
    <property type="match status" value="10"/>
</dbReference>
<dbReference type="PROSITE" id="PS00028">
    <property type="entry name" value="ZINC_FINGER_C2H2_1"/>
    <property type="match status" value="15"/>
</dbReference>
<feature type="domain" description="C2H2-type" evidence="9">
    <location>
        <begin position="517"/>
        <end position="545"/>
    </location>
</feature>
<evidence type="ECO:0000313" key="11">
    <source>
        <dbReference type="Proteomes" id="UP001153292"/>
    </source>
</evidence>
<feature type="region of interest" description="Disordered" evidence="8">
    <location>
        <begin position="982"/>
        <end position="1047"/>
    </location>
</feature>
<feature type="domain" description="C2H2-type" evidence="9">
    <location>
        <begin position="843"/>
        <end position="871"/>
    </location>
</feature>
<dbReference type="SMART" id="SM00355">
    <property type="entry name" value="ZnF_C2H2"/>
    <property type="match status" value="23"/>
</dbReference>
<evidence type="ECO:0000256" key="1">
    <source>
        <dbReference type="ARBA" id="ARBA00004123"/>
    </source>
</evidence>
<evidence type="ECO:0000256" key="5">
    <source>
        <dbReference type="ARBA" id="ARBA00022833"/>
    </source>
</evidence>
<name>A0ABN8AUY8_CHISP</name>
<sequence>MSSDDSDDEPLSILAATKKLNTEKFEIKKVKSIDEDGDSKKKNLSGYKNLSLTIKFGQNENKVLERPADVWLYMKDLNPSGPYSCLLCPGWFINRTKIMVHYITNHKKEFCGICRYFVEDKETYVKHMEFHAPWSCSQCTECYETEPEMRHHLSAAHNLVHCRLCHFRLSDDDQYDNHLFQKHNVTNISSKSEDILWDHEYDGSPKFLCVLCSKPNNLSINFFNHYMGYHRFTMKCFASIISGQDIPFTVDGADVSSQFVDGELNQMRYGYTDLEKKSQENCETDSIDANNIMNVLIPEIKQEVVSENDEPNEPKEQDEPESKEKDLSETYLGDEDFDVTSVELIVLQKCFFDYIEQIINQINAKVLPEESTIDYESAKTDVTMKIDCSLCKTNIDSVQDYTVHMKRMHSVKAEPIYNCRLCATTFSSLNELETHASEELKEFDDLWLCQFCEKEFDNRESTRRHLNEHWDILEYDNCFSPHLGFKCKYCPTLFWNETDRKTHQIRVHFNKHKEDCYKCESCSEIFSDKVWFIHHYIEKHQEEHDNIYYLFKCCLCSIVIPTVEDMRIHFAADHPDARKIFCSLGSCRYKPLSHRKSFKIHVKSVHSPEAMQQEHSSTCVICGRDFATARACATHMTQVHGPGKFKCKLCREVMYTSDERKLHYLIRHPGRHPFSCNECGKSFQHKSSLYMHKQEHRPNQQSYTCNYCGKTFMKKDSFREHVQIHEGPRHACSYCPKRFVQRSNMLRHERRHTGERPYGCPHCPRTFSDKGACTAHSRTHTKDKSYACLYCGQTFVQKSKLTYHIRKHTGENLETCSVCSKLFTSACSLREHMKTHVVKKDTVPCPLCGRKYQDERYMMRHLRTVHTGARYSCPLCRKTLTSAAGLRHHVITHSDLNMFRCKLCPKSYAVKRTLVKHLRRRHYLKGVDAVLKDFFQTLDPRECNLGLDDDVMNDIFGPPKRKSNDVLLANFVTLKKLAENAKNNETAEGEGEPLGDEGDETDDGEVKGDESDEDRGEDMTDMTLELEPTDFVSVKIEPMDAEEDEVD</sequence>